<feature type="transmembrane region" description="Helical" evidence="8">
    <location>
        <begin position="382"/>
        <end position="405"/>
    </location>
</feature>
<feature type="transmembrane region" description="Helical" evidence="8">
    <location>
        <begin position="218"/>
        <end position="246"/>
    </location>
</feature>
<dbReference type="GO" id="GO:0016763">
    <property type="term" value="F:pentosyltransferase activity"/>
    <property type="evidence" value="ECO:0007669"/>
    <property type="project" value="TreeGrafter"/>
</dbReference>
<dbReference type="Pfam" id="PF13231">
    <property type="entry name" value="PMT_2"/>
    <property type="match status" value="1"/>
</dbReference>
<feature type="non-terminal residue" evidence="10">
    <location>
        <position position="464"/>
    </location>
</feature>
<gene>
    <name evidence="10" type="ORF">DRO07_00975</name>
</gene>
<accession>A0A497JGD0</accession>
<proteinExistence type="predicted"/>
<evidence type="ECO:0000256" key="6">
    <source>
        <dbReference type="ARBA" id="ARBA00022989"/>
    </source>
</evidence>
<dbReference type="GO" id="GO:0008610">
    <property type="term" value="P:lipid biosynthetic process"/>
    <property type="evidence" value="ECO:0007669"/>
    <property type="project" value="UniProtKB-ARBA"/>
</dbReference>
<comment type="caution">
    <text evidence="10">The sequence shown here is derived from an EMBL/GenBank/DDBJ whole genome shotgun (WGS) entry which is preliminary data.</text>
</comment>
<feature type="transmembrane region" description="Helical" evidence="8">
    <location>
        <begin position="67"/>
        <end position="92"/>
    </location>
</feature>
<comment type="subcellular location">
    <subcellularLocation>
        <location evidence="1">Cell membrane</location>
        <topology evidence="1">Multi-pass membrane protein</topology>
    </subcellularLocation>
</comment>
<keyword evidence="6 8" id="KW-1133">Transmembrane helix</keyword>
<keyword evidence="3" id="KW-0328">Glycosyltransferase</keyword>
<evidence type="ECO:0000313" key="11">
    <source>
        <dbReference type="Proteomes" id="UP000277633"/>
    </source>
</evidence>
<dbReference type="InterPro" id="IPR050297">
    <property type="entry name" value="LipidA_mod_glycosyltrf_83"/>
</dbReference>
<feature type="transmembrane region" description="Helical" evidence="8">
    <location>
        <begin position="331"/>
        <end position="348"/>
    </location>
</feature>
<evidence type="ECO:0000256" key="7">
    <source>
        <dbReference type="ARBA" id="ARBA00023136"/>
    </source>
</evidence>
<dbReference type="Proteomes" id="UP000277633">
    <property type="component" value="Unassembled WGS sequence"/>
</dbReference>
<dbReference type="PANTHER" id="PTHR33908">
    <property type="entry name" value="MANNOSYLTRANSFERASE YKCB-RELATED"/>
    <property type="match status" value="1"/>
</dbReference>
<evidence type="ECO:0000313" key="10">
    <source>
        <dbReference type="EMBL" id="RLG70099.1"/>
    </source>
</evidence>
<evidence type="ECO:0000256" key="8">
    <source>
        <dbReference type="SAM" id="Phobius"/>
    </source>
</evidence>
<feature type="transmembrane region" description="Helical" evidence="8">
    <location>
        <begin position="188"/>
        <end position="206"/>
    </location>
</feature>
<organism evidence="10 11">
    <name type="scientific">Candidatus Iainarchaeum sp</name>
    <dbReference type="NCBI Taxonomy" id="3101447"/>
    <lineage>
        <taxon>Archaea</taxon>
        <taxon>Candidatus Iainarchaeota</taxon>
        <taxon>Candidatus Iainarchaeia</taxon>
        <taxon>Candidatus Iainarchaeales</taxon>
        <taxon>Candidatus Iainarchaeaceae</taxon>
        <taxon>Candidatus Iainarchaeum</taxon>
    </lineage>
</organism>
<evidence type="ECO:0000256" key="3">
    <source>
        <dbReference type="ARBA" id="ARBA00022676"/>
    </source>
</evidence>
<evidence type="ECO:0000256" key="1">
    <source>
        <dbReference type="ARBA" id="ARBA00004651"/>
    </source>
</evidence>
<keyword evidence="7 8" id="KW-0472">Membrane</keyword>
<keyword evidence="4" id="KW-0808">Transferase</keyword>
<protein>
    <recommendedName>
        <fullName evidence="9">Glycosyltransferase RgtA/B/C/D-like domain-containing protein</fullName>
    </recommendedName>
</protein>
<feature type="transmembrane region" description="Helical" evidence="8">
    <location>
        <begin position="164"/>
        <end position="181"/>
    </location>
</feature>
<dbReference type="AlphaFoldDB" id="A0A497JGD0"/>
<dbReference type="GO" id="GO:0005886">
    <property type="term" value="C:plasma membrane"/>
    <property type="evidence" value="ECO:0007669"/>
    <property type="project" value="UniProtKB-SubCell"/>
</dbReference>
<keyword evidence="5 8" id="KW-0812">Transmembrane</keyword>
<feature type="domain" description="Glycosyltransferase RgtA/B/C/D-like" evidence="9">
    <location>
        <begin position="121"/>
        <end position="269"/>
    </location>
</feature>
<reference evidence="10 11" key="1">
    <citation type="submission" date="2018-06" db="EMBL/GenBank/DDBJ databases">
        <title>Extensive metabolic versatility and redundancy in microbially diverse, dynamic hydrothermal sediments.</title>
        <authorList>
            <person name="Dombrowski N."/>
            <person name="Teske A."/>
            <person name="Baker B.J."/>
        </authorList>
    </citation>
    <scope>NUCLEOTIDE SEQUENCE [LARGE SCALE GENOMIC DNA]</scope>
    <source>
        <strain evidence="10">B9_G13</strain>
    </source>
</reference>
<keyword evidence="2" id="KW-1003">Cell membrane</keyword>
<feature type="transmembrane region" description="Helical" evidence="8">
    <location>
        <begin position="137"/>
        <end position="158"/>
    </location>
</feature>
<evidence type="ECO:0000256" key="4">
    <source>
        <dbReference type="ARBA" id="ARBA00022679"/>
    </source>
</evidence>
<evidence type="ECO:0000256" key="5">
    <source>
        <dbReference type="ARBA" id="ARBA00022692"/>
    </source>
</evidence>
<feature type="transmembrane region" description="Helical" evidence="8">
    <location>
        <begin position="355"/>
        <end position="376"/>
    </location>
</feature>
<feature type="transmembrane region" description="Helical" evidence="8">
    <location>
        <begin position="417"/>
        <end position="435"/>
    </location>
</feature>
<feature type="transmembrane region" description="Helical" evidence="8">
    <location>
        <begin position="258"/>
        <end position="275"/>
    </location>
</feature>
<feature type="transmembrane region" description="Helical" evidence="8">
    <location>
        <begin position="29"/>
        <end position="47"/>
    </location>
</feature>
<dbReference type="PANTHER" id="PTHR33908:SF11">
    <property type="entry name" value="MEMBRANE PROTEIN"/>
    <property type="match status" value="1"/>
</dbReference>
<sequence length="464" mass="53241">MKPNNLKFFHLVKSMPLGLDVFIWISRNLSLHFVLLNIFVLLVLIYINRSSLYSLFARLTKRDFLALVAIFVLALSLRLIGDSCVTASAKLWEHVDTAEYFLRGEPLDIEDVGYPKGYATLLFVFFTLFGRRFVTIFWLNVVASSLTAISVFLIAFLLCKHKATSYFASFIYAVFPLSIYYSQFSSEMICSVFFLSLAAIFTLVALEFKTSNSLCLAFTSLVLAVSFRLENVVLVAAFLIACLLFFKKKELPKFAAPLAIALLLSLALIGFFLQAPHSFGFVESRANDPLCQSTECFIRKFFPDARPSLFTLDFFILNLSTLLRAFIDERFFPLLILFFLPFSLGYCWRNNKKVILLLLWVLGFFIGFSLYWATWFVNYELYMLQLTVPLSVLAALGTDFFYNTFRKHPFFMRGSRPIAQILLLALLAFLFFRMFTHTDVYAKGEPCFFDELNEANKLIGNECI</sequence>
<name>A0A497JGD0_9ARCH</name>
<dbReference type="EMBL" id="QMWO01000022">
    <property type="protein sequence ID" value="RLG70099.1"/>
    <property type="molecule type" value="Genomic_DNA"/>
</dbReference>
<dbReference type="InterPro" id="IPR038731">
    <property type="entry name" value="RgtA/B/C-like"/>
</dbReference>
<evidence type="ECO:0000256" key="2">
    <source>
        <dbReference type="ARBA" id="ARBA00022475"/>
    </source>
</evidence>
<feature type="transmembrane region" description="Helical" evidence="8">
    <location>
        <begin position="112"/>
        <end position="130"/>
    </location>
</feature>
<evidence type="ECO:0000259" key="9">
    <source>
        <dbReference type="Pfam" id="PF13231"/>
    </source>
</evidence>